<sequence>MIYLLLSVLASSTIFVVFKLFDRYKVDTFQAIVMNYVTACASGLIAFNQPVTVDQVISSSWFYGALLLGVLFIVVFNVMAITTQRSGLSVVSVASKMSVALPVVFGIAVYHESTGFLKLLGIILALVAVYLASIKSTSGISIDKKNLVYPLMVFLGSGVIDTSLKYLETNYVPAEETPLFSSGIFAVAAVIGLSVMLFQYIKTKKQISVKSILAGIILGVPNYFSIYFLIKALKAPGFESSTVFTVNNVSIVMVSTALGIILFKERLILKNWIGIGLAILSILLVAYASL</sequence>
<feature type="domain" description="EamA" evidence="2">
    <location>
        <begin position="177"/>
        <end position="286"/>
    </location>
</feature>
<feature type="transmembrane region" description="Helical" evidence="1">
    <location>
        <begin position="242"/>
        <end position="263"/>
    </location>
</feature>
<accession>A0ABN1MET7</accession>
<keyword evidence="1" id="KW-1133">Transmembrane helix</keyword>
<feature type="transmembrane region" description="Helical" evidence="1">
    <location>
        <begin position="179"/>
        <end position="200"/>
    </location>
</feature>
<comment type="caution">
    <text evidence="3">The sequence shown here is derived from an EMBL/GenBank/DDBJ whole genome shotgun (WGS) entry which is preliminary data.</text>
</comment>
<feature type="transmembrane region" description="Helical" evidence="1">
    <location>
        <begin position="6"/>
        <end position="22"/>
    </location>
</feature>
<feature type="transmembrane region" description="Helical" evidence="1">
    <location>
        <begin position="88"/>
        <end position="110"/>
    </location>
</feature>
<feature type="domain" description="EamA" evidence="2">
    <location>
        <begin position="2"/>
        <end position="133"/>
    </location>
</feature>
<feature type="transmembrane region" description="Helical" evidence="1">
    <location>
        <begin position="212"/>
        <end position="230"/>
    </location>
</feature>
<evidence type="ECO:0000256" key="1">
    <source>
        <dbReference type="SAM" id="Phobius"/>
    </source>
</evidence>
<organism evidence="3 4">
    <name type="scientific">Gangjinia marincola</name>
    <dbReference type="NCBI Taxonomy" id="578463"/>
    <lineage>
        <taxon>Bacteria</taxon>
        <taxon>Pseudomonadati</taxon>
        <taxon>Bacteroidota</taxon>
        <taxon>Flavobacteriia</taxon>
        <taxon>Flavobacteriales</taxon>
        <taxon>Flavobacteriaceae</taxon>
        <taxon>Gangjinia</taxon>
    </lineage>
</organism>
<dbReference type="SUPFAM" id="SSF103481">
    <property type="entry name" value="Multidrug resistance efflux transporter EmrE"/>
    <property type="match status" value="2"/>
</dbReference>
<dbReference type="RefSeq" id="WP_343764134.1">
    <property type="nucleotide sequence ID" value="NZ_BAAAFG010000005.1"/>
</dbReference>
<name>A0ABN1MET7_9FLAO</name>
<dbReference type="EMBL" id="BAAAFG010000005">
    <property type="protein sequence ID" value="GAA0871631.1"/>
    <property type="molecule type" value="Genomic_DNA"/>
</dbReference>
<feature type="transmembrane region" description="Helical" evidence="1">
    <location>
        <begin position="146"/>
        <end position="167"/>
    </location>
</feature>
<gene>
    <name evidence="3" type="ORF">GCM10009117_07770</name>
</gene>
<feature type="transmembrane region" description="Helical" evidence="1">
    <location>
        <begin position="272"/>
        <end position="289"/>
    </location>
</feature>
<dbReference type="InterPro" id="IPR037185">
    <property type="entry name" value="EmrE-like"/>
</dbReference>
<evidence type="ECO:0000313" key="3">
    <source>
        <dbReference type="EMBL" id="GAA0871631.1"/>
    </source>
</evidence>
<protein>
    <recommendedName>
        <fullName evidence="2">EamA domain-containing protein</fullName>
    </recommendedName>
</protein>
<evidence type="ECO:0000313" key="4">
    <source>
        <dbReference type="Proteomes" id="UP001500507"/>
    </source>
</evidence>
<dbReference type="Gene3D" id="1.10.3730.20">
    <property type="match status" value="1"/>
</dbReference>
<feature type="transmembrane region" description="Helical" evidence="1">
    <location>
        <begin position="29"/>
        <end position="48"/>
    </location>
</feature>
<dbReference type="Proteomes" id="UP001500507">
    <property type="component" value="Unassembled WGS sequence"/>
</dbReference>
<dbReference type="InterPro" id="IPR000620">
    <property type="entry name" value="EamA_dom"/>
</dbReference>
<keyword evidence="4" id="KW-1185">Reference proteome</keyword>
<dbReference type="Pfam" id="PF00892">
    <property type="entry name" value="EamA"/>
    <property type="match status" value="2"/>
</dbReference>
<proteinExistence type="predicted"/>
<reference evidence="3 4" key="1">
    <citation type="journal article" date="2019" name="Int. J. Syst. Evol. Microbiol.">
        <title>The Global Catalogue of Microorganisms (GCM) 10K type strain sequencing project: providing services to taxonomists for standard genome sequencing and annotation.</title>
        <authorList>
            <consortium name="The Broad Institute Genomics Platform"/>
            <consortium name="The Broad Institute Genome Sequencing Center for Infectious Disease"/>
            <person name="Wu L."/>
            <person name="Ma J."/>
        </authorList>
    </citation>
    <scope>NUCLEOTIDE SEQUENCE [LARGE SCALE GENOMIC DNA]</scope>
    <source>
        <strain evidence="3 4">JCM 16082</strain>
    </source>
</reference>
<keyword evidence="1" id="KW-0472">Membrane</keyword>
<feature type="transmembrane region" description="Helical" evidence="1">
    <location>
        <begin position="116"/>
        <end position="134"/>
    </location>
</feature>
<feature type="transmembrane region" description="Helical" evidence="1">
    <location>
        <begin position="60"/>
        <end position="81"/>
    </location>
</feature>
<evidence type="ECO:0000259" key="2">
    <source>
        <dbReference type="Pfam" id="PF00892"/>
    </source>
</evidence>
<keyword evidence="1" id="KW-0812">Transmembrane</keyword>